<accession>A0A3P7PHJ5</accession>
<evidence type="ECO:0000313" key="1">
    <source>
        <dbReference type="EMBL" id="VDN48358.1"/>
    </source>
</evidence>
<name>A0A3P7PHJ5_9FIRM</name>
<dbReference type="Proteomes" id="UP000279029">
    <property type="component" value="Chromosome"/>
</dbReference>
<dbReference type="EMBL" id="LR130778">
    <property type="protein sequence ID" value="VDN48358.1"/>
    <property type="molecule type" value="Genomic_DNA"/>
</dbReference>
<evidence type="ECO:0000313" key="2">
    <source>
        <dbReference type="Proteomes" id="UP000279029"/>
    </source>
</evidence>
<protein>
    <submittedName>
        <fullName evidence="1">Uncharacterized protein</fullName>
    </submittedName>
</protein>
<keyword evidence="2" id="KW-1185">Reference proteome</keyword>
<proteinExistence type="predicted"/>
<sequence>MKYSWPSLLRTLSKNYIIDYLLRQKGVTFLVTRQKMAMQAHSSSGAKPTM</sequence>
<organism evidence="1 2">
    <name type="scientific">Petrocella atlantisensis</name>
    <dbReference type="NCBI Taxonomy" id="2173034"/>
    <lineage>
        <taxon>Bacteria</taxon>
        <taxon>Bacillati</taxon>
        <taxon>Bacillota</taxon>
        <taxon>Clostridia</taxon>
        <taxon>Lachnospirales</taxon>
        <taxon>Vallitaleaceae</taxon>
        <taxon>Petrocella</taxon>
    </lineage>
</organism>
<reference evidence="1 2" key="1">
    <citation type="submission" date="2018-09" db="EMBL/GenBank/DDBJ databases">
        <authorList>
            <person name="Postec A."/>
        </authorList>
    </citation>
    <scope>NUCLEOTIDE SEQUENCE [LARGE SCALE GENOMIC DNA]</scope>
    <source>
        <strain evidence="1">70B-A</strain>
    </source>
</reference>
<dbReference type="AlphaFoldDB" id="A0A3P7PHJ5"/>
<dbReference type="KEGG" id="cbar:PATL70BA_2463"/>
<gene>
    <name evidence="1" type="ORF">PATL70BA_2463</name>
</gene>